<comment type="caution">
    <text evidence="4">The sequence shown here is derived from an EMBL/GenBank/DDBJ whole genome shotgun (WGS) entry which is preliminary data.</text>
</comment>
<dbReference type="InterPro" id="IPR029058">
    <property type="entry name" value="AB_hydrolase_fold"/>
</dbReference>
<evidence type="ECO:0000313" key="5">
    <source>
        <dbReference type="Proteomes" id="UP000295197"/>
    </source>
</evidence>
<evidence type="ECO:0000256" key="2">
    <source>
        <dbReference type="SAM" id="SignalP"/>
    </source>
</evidence>
<keyword evidence="5" id="KW-1185">Reference proteome</keyword>
<dbReference type="InterPro" id="IPR049492">
    <property type="entry name" value="BD-FAE-like_dom"/>
</dbReference>
<keyword evidence="2" id="KW-0732">Signal</keyword>
<sequence length="287" mass="32388">MLRTFLSLLMTAIFGFLQAQERIALYDTVPNTKDTANISNNTPELYSYIPSKIKHPYVFLIIPGGGYTHIAMDHEGHQVATRLAEQGYCSFVLKYRLPSAKQQMDKRIAPIQDAQRALTLIKKKIAEVPLDGAKVGVLGFSAGGHLASTLSTHFDTDYHQSGLAPAQLRPDFSVLVYPVITMEEGITHNGSKQKLIGPEFNQEDIVKFSNEQNVNSHTPPTFLIHAQDDKTVPIENSYRYQQKLNQYNISNSLFSYAIGGHGFGMHNKQEPREWFNNMLDWLNNLKF</sequence>
<dbReference type="Pfam" id="PF20434">
    <property type="entry name" value="BD-FAE"/>
    <property type="match status" value="1"/>
</dbReference>
<dbReference type="PANTHER" id="PTHR48081">
    <property type="entry name" value="AB HYDROLASE SUPERFAMILY PROTEIN C4A8.06C"/>
    <property type="match status" value="1"/>
</dbReference>
<dbReference type="Proteomes" id="UP000295197">
    <property type="component" value="Unassembled WGS sequence"/>
</dbReference>
<accession>A0A4R3VXH5</accession>
<feature type="chain" id="PRO_5020311801" evidence="2">
    <location>
        <begin position="20"/>
        <end position="287"/>
    </location>
</feature>
<dbReference type="SUPFAM" id="SSF53474">
    <property type="entry name" value="alpha/beta-Hydrolases"/>
    <property type="match status" value="1"/>
</dbReference>
<name>A0A4R3VXH5_9SPHI</name>
<evidence type="ECO:0000313" key="4">
    <source>
        <dbReference type="EMBL" id="TCV13625.1"/>
    </source>
</evidence>
<keyword evidence="1" id="KW-0378">Hydrolase</keyword>
<dbReference type="RefSeq" id="WP_132777715.1">
    <property type="nucleotide sequence ID" value="NZ_SMBZ01000020.1"/>
</dbReference>
<dbReference type="GO" id="GO:0016787">
    <property type="term" value="F:hydrolase activity"/>
    <property type="evidence" value="ECO:0007669"/>
    <property type="project" value="UniProtKB-KW"/>
</dbReference>
<gene>
    <name evidence="4" type="ORF">EDC17_102043</name>
</gene>
<evidence type="ECO:0000256" key="1">
    <source>
        <dbReference type="ARBA" id="ARBA00022801"/>
    </source>
</evidence>
<dbReference type="Gene3D" id="3.40.50.1820">
    <property type="entry name" value="alpha/beta hydrolase"/>
    <property type="match status" value="1"/>
</dbReference>
<evidence type="ECO:0000259" key="3">
    <source>
        <dbReference type="Pfam" id="PF20434"/>
    </source>
</evidence>
<dbReference type="AlphaFoldDB" id="A0A4R3VXH5"/>
<feature type="domain" description="BD-FAE-like" evidence="3">
    <location>
        <begin position="48"/>
        <end position="244"/>
    </location>
</feature>
<organism evidence="4 5">
    <name type="scientific">Sphingobacterium alimentarium</name>
    <dbReference type="NCBI Taxonomy" id="797292"/>
    <lineage>
        <taxon>Bacteria</taxon>
        <taxon>Pseudomonadati</taxon>
        <taxon>Bacteroidota</taxon>
        <taxon>Sphingobacteriia</taxon>
        <taxon>Sphingobacteriales</taxon>
        <taxon>Sphingobacteriaceae</taxon>
        <taxon>Sphingobacterium</taxon>
    </lineage>
</organism>
<dbReference type="EMBL" id="SMBZ01000020">
    <property type="protein sequence ID" value="TCV13625.1"/>
    <property type="molecule type" value="Genomic_DNA"/>
</dbReference>
<reference evidence="4 5" key="1">
    <citation type="submission" date="2019-03" db="EMBL/GenBank/DDBJ databases">
        <title>Genomic Encyclopedia of Type Strains, Phase IV (KMG-IV): sequencing the most valuable type-strain genomes for metagenomic binning, comparative biology and taxonomic classification.</title>
        <authorList>
            <person name="Goeker M."/>
        </authorList>
    </citation>
    <scope>NUCLEOTIDE SEQUENCE [LARGE SCALE GENOMIC DNA]</scope>
    <source>
        <strain evidence="4 5">DSM 22362</strain>
    </source>
</reference>
<dbReference type="OrthoDB" id="9794725at2"/>
<protein>
    <submittedName>
        <fullName evidence="4">Acetyl esterase/lipase</fullName>
    </submittedName>
</protein>
<dbReference type="InterPro" id="IPR050300">
    <property type="entry name" value="GDXG_lipolytic_enzyme"/>
</dbReference>
<proteinExistence type="predicted"/>
<dbReference type="PANTHER" id="PTHR48081:SF6">
    <property type="entry name" value="PEPTIDASE S9 PROLYL OLIGOPEPTIDASE CATALYTIC DOMAIN-CONTAINING PROTEIN"/>
    <property type="match status" value="1"/>
</dbReference>
<feature type="signal peptide" evidence="2">
    <location>
        <begin position="1"/>
        <end position="19"/>
    </location>
</feature>